<feature type="compositionally biased region" description="Polar residues" evidence="1">
    <location>
        <begin position="418"/>
        <end position="428"/>
    </location>
</feature>
<evidence type="ECO:0000313" key="3">
    <source>
        <dbReference type="Proteomes" id="UP000756132"/>
    </source>
</evidence>
<feature type="region of interest" description="Disordered" evidence="1">
    <location>
        <begin position="188"/>
        <end position="428"/>
    </location>
</feature>
<dbReference type="KEGG" id="ffu:CLAFUR5_00806"/>
<evidence type="ECO:0000313" key="2">
    <source>
        <dbReference type="EMBL" id="UJO10990.1"/>
    </source>
</evidence>
<organism evidence="2 3">
    <name type="scientific">Passalora fulva</name>
    <name type="common">Tomato leaf mold</name>
    <name type="synonym">Cladosporium fulvum</name>
    <dbReference type="NCBI Taxonomy" id="5499"/>
    <lineage>
        <taxon>Eukaryota</taxon>
        <taxon>Fungi</taxon>
        <taxon>Dikarya</taxon>
        <taxon>Ascomycota</taxon>
        <taxon>Pezizomycotina</taxon>
        <taxon>Dothideomycetes</taxon>
        <taxon>Dothideomycetidae</taxon>
        <taxon>Mycosphaerellales</taxon>
        <taxon>Mycosphaerellaceae</taxon>
        <taxon>Fulvia</taxon>
    </lineage>
</organism>
<dbReference type="AlphaFoldDB" id="A0A9Q8L504"/>
<dbReference type="RefSeq" id="XP_047755356.1">
    <property type="nucleotide sequence ID" value="XM_047899954.1"/>
</dbReference>
<protein>
    <submittedName>
        <fullName evidence="2">Uncharacterized protein</fullName>
    </submittedName>
</protein>
<evidence type="ECO:0000256" key="1">
    <source>
        <dbReference type="SAM" id="MobiDB-lite"/>
    </source>
</evidence>
<proteinExistence type="predicted"/>
<feature type="compositionally biased region" description="Low complexity" evidence="1">
    <location>
        <begin position="90"/>
        <end position="112"/>
    </location>
</feature>
<dbReference type="EMBL" id="CP090163">
    <property type="protein sequence ID" value="UJO10990.1"/>
    <property type="molecule type" value="Genomic_DNA"/>
</dbReference>
<reference evidence="2" key="2">
    <citation type="journal article" date="2022" name="Microb. Genom.">
        <title>A chromosome-scale genome assembly of the tomato pathogen Cladosporium fulvum reveals a compartmentalized genome architecture and the presence of a dispensable chromosome.</title>
        <authorList>
            <person name="Zaccaron A.Z."/>
            <person name="Chen L.H."/>
            <person name="Samaras A."/>
            <person name="Stergiopoulos I."/>
        </authorList>
    </citation>
    <scope>NUCLEOTIDE SEQUENCE</scope>
    <source>
        <strain evidence="2">Race5_Kim</strain>
    </source>
</reference>
<feature type="compositionally biased region" description="Basic and acidic residues" evidence="1">
    <location>
        <begin position="262"/>
        <end position="274"/>
    </location>
</feature>
<dbReference type="GeneID" id="71980684"/>
<feature type="compositionally biased region" description="Basic and acidic residues" evidence="1">
    <location>
        <begin position="234"/>
        <end position="246"/>
    </location>
</feature>
<feature type="compositionally biased region" description="Basic and acidic residues" evidence="1">
    <location>
        <begin position="196"/>
        <end position="211"/>
    </location>
</feature>
<feature type="compositionally biased region" description="Low complexity" evidence="1">
    <location>
        <begin position="63"/>
        <end position="76"/>
    </location>
</feature>
<keyword evidence="3" id="KW-1185">Reference proteome</keyword>
<gene>
    <name evidence="2" type="ORF">CLAFUR5_00806</name>
</gene>
<reference evidence="2" key="1">
    <citation type="submission" date="2021-12" db="EMBL/GenBank/DDBJ databases">
        <authorList>
            <person name="Zaccaron A."/>
            <person name="Stergiopoulos I."/>
        </authorList>
    </citation>
    <scope>NUCLEOTIDE SEQUENCE</scope>
    <source>
        <strain evidence="2">Race5_Kim</strain>
    </source>
</reference>
<feature type="compositionally biased region" description="Basic and acidic residues" evidence="1">
    <location>
        <begin position="404"/>
        <end position="414"/>
    </location>
</feature>
<name>A0A9Q8L504_PASFU</name>
<dbReference type="Proteomes" id="UP000756132">
    <property type="component" value="Chromosome 1"/>
</dbReference>
<accession>A0A9Q8L504</accession>
<feature type="compositionally biased region" description="Polar residues" evidence="1">
    <location>
        <begin position="350"/>
        <end position="359"/>
    </location>
</feature>
<sequence length="443" mass="47497">MNKVLKTLPFAVGLNLTSSTICLVSPNSRYASEIDERSKISMPPKRSSAQPGNPPPNSRRTTRAATASQRTAFAASGKTAAGVGPPMLKTQSQPKSTAPTPTPATKPRATTLTTENALSGLLPPETRFSTGVIEALVAPRPVPSHQASVAIKGCILLHGPRAIRKYSNDLENDNERLELQRLKAVTDPRAAVPIPHQREPEKTTDLDHGDYGDLGGSRHHSGHSLGDETDDNIDDRHVQPNYDKGKKPVHKANTAQDAEEPGDTRSGFRFDDPAGRGSQQCEGSNRKDNGGVSPLLSVPIDGPEKDSPTGVDTIGADMAPSLSILKEDHSASKKRKSQVATDQRPEVGTTDGSEQQSPTKRARHSGQGKAEEAQQPPVLRSEPMDQARLTSSAEQMSRKGHLAKKGDHRVEDSVKGGPTQSVGTSSMYSPSEYEKIYEIAGFR</sequence>
<feature type="region of interest" description="Disordered" evidence="1">
    <location>
        <begin position="33"/>
        <end position="112"/>
    </location>
</feature>